<dbReference type="Proteomes" id="UP001157910">
    <property type="component" value="Unassembled WGS sequence"/>
</dbReference>
<dbReference type="SUPFAM" id="SSF54637">
    <property type="entry name" value="Thioesterase/thiol ester dehydrase-isomerase"/>
    <property type="match status" value="1"/>
</dbReference>
<gene>
    <name evidence="2" type="ORF">SAMN06296065_102111</name>
</gene>
<organism evidence="2 3">
    <name type="scientific">Novosphingobium panipatense</name>
    <dbReference type="NCBI Taxonomy" id="428991"/>
    <lineage>
        <taxon>Bacteria</taxon>
        <taxon>Pseudomonadati</taxon>
        <taxon>Pseudomonadota</taxon>
        <taxon>Alphaproteobacteria</taxon>
        <taxon>Sphingomonadales</taxon>
        <taxon>Sphingomonadaceae</taxon>
        <taxon>Novosphingobium</taxon>
    </lineage>
</organism>
<reference evidence="2 3" key="1">
    <citation type="submission" date="2017-05" db="EMBL/GenBank/DDBJ databases">
        <authorList>
            <person name="Varghese N."/>
            <person name="Submissions S."/>
        </authorList>
    </citation>
    <scope>NUCLEOTIDE SEQUENCE [LARGE SCALE GENOMIC DNA]</scope>
    <source>
        <strain evidence="2 3">SM16</strain>
    </source>
</reference>
<feature type="domain" description="Thioesterase" evidence="1">
    <location>
        <begin position="26"/>
        <end position="103"/>
    </location>
</feature>
<dbReference type="EMBL" id="FXUI01000002">
    <property type="protein sequence ID" value="SMP56357.1"/>
    <property type="molecule type" value="Genomic_DNA"/>
</dbReference>
<accession>A0ABY1Q5I7</accession>
<dbReference type="InterPro" id="IPR006683">
    <property type="entry name" value="Thioestr_dom"/>
</dbReference>
<protein>
    <submittedName>
        <fullName evidence="2">Uncharacterized domain 1-containing protein</fullName>
    </submittedName>
</protein>
<dbReference type="Pfam" id="PF03061">
    <property type="entry name" value="4HBT"/>
    <property type="match status" value="1"/>
</dbReference>
<comment type="caution">
    <text evidence="2">The sequence shown here is derived from an EMBL/GenBank/DDBJ whole genome shotgun (WGS) entry which is preliminary data.</text>
</comment>
<evidence type="ECO:0000313" key="2">
    <source>
        <dbReference type="EMBL" id="SMP56357.1"/>
    </source>
</evidence>
<dbReference type="CDD" id="cd03443">
    <property type="entry name" value="PaaI_thioesterase"/>
    <property type="match status" value="1"/>
</dbReference>
<evidence type="ECO:0000259" key="1">
    <source>
        <dbReference type="Pfam" id="PF03061"/>
    </source>
</evidence>
<sequence>MLIRCEGERSARLRLIEAEQRHSNIHNNVHGGVTLALIDVAMFATIYAVLGADAAGSVTLDLQNQFIGAGRIGEPLDVVSEVMQETRRLVFLRGTVEQGDHLVASFMGTLRKPSVR</sequence>
<dbReference type="Gene3D" id="3.10.129.10">
    <property type="entry name" value="Hotdog Thioesterase"/>
    <property type="match status" value="1"/>
</dbReference>
<evidence type="ECO:0000313" key="3">
    <source>
        <dbReference type="Proteomes" id="UP001157910"/>
    </source>
</evidence>
<proteinExistence type="predicted"/>
<dbReference type="InterPro" id="IPR029069">
    <property type="entry name" value="HotDog_dom_sf"/>
</dbReference>
<name>A0ABY1Q5I7_9SPHN</name>
<keyword evidence="3" id="KW-1185">Reference proteome</keyword>